<name>A0A2W5N423_RHOSU</name>
<dbReference type="PROSITE" id="PS00061">
    <property type="entry name" value="ADH_SHORT"/>
    <property type="match status" value="1"/>
</dbReference>
<dbReference type="GO" id="GO:0016020">
    <property type="term" value="C:membrane"/>
    <property type="evidence" value="ECO:0007669"/>
    <property type="project" value="TreeGrafter"/>
</dbReference>
<keyword evidence="2" id="KW-0560">Oxidoreductase</keyword>
<dbReference type="PANTHER" id="PTHR44196">
    <property type="entry name" value="DEHYDROGENASE/REDUCTASE SDR FAMILY MEMBER 7B"/>
    <property type="match status" value="1"/>
</dbReference>
<sequence length="249" mass="25864">MNHRGAVLITGAGRGLGRSIAFALAEAGYPVALGCRRREDAAAVAAEIAAAGGRALAVALDVADRETVEAGVAFAADWTGGRLSGLVNNAGLIEPIALLGDTDPSAWARLITVNLVGACDVVRAGLPRLTDGVIVNISSGAAATPMEGWSAYCASKAGLAMLTRCLALEYGARGIRCYGFRPGVVDTDMQAGIRASGLNPISRLRREELLPPEVPARAVAWLLSHRPEDLSGQEIDIRDPAFEARLVSP</sequence>
<comment type="caution">
    <text evidence="4">The sequence shown here is derived from an EMBL/GenBank/DDBJ whole genome shotgun (WGS) entry which is preliminary data.</text>
</comment>
<evidence type="ECO:0000313" key="5">
    <source>
        <dbReference type="Proteomes" id="UP000249185"/>
    </source>
</evidence>
<dbReference type="AlphaFoldDB" id="A0A2W5N423"/>
<dbReference type="InterPro" id="IPR020904">
    <property type="entry name" value="Sc_DH/Rdtase_CS"/>
</dbReference>
<dbReference type="InterPro" id="IPR002347">
    <property type="entry name" value="SDR_fam"/>
</dbReference>
<comment type="similarity">
    <text evidence="1 3">Belongs to the short-chain dehydrogenases/reductases (SDR) family.</text>
</comment>
<dbReference type="PANTHER" id="PTHR44196:SF1">
    <property type="entry name" value="DEHYDROGENASE_REDUCTASE SDR FAMILY MEMBER 7B"/>
    <property type="match status" value="1"/>
</dbReference>
<dbReference type="EMBL" id="QFPW01000013">
    <property type="protein sequence ID" value="PZQ48156.1"/>
    <property type="molecule type" value="Genomic_DNA"/>
</dbReference>
<dbReference type="Gene3D" id="3.40.50.720">
    <property type="entry name" value="NAD(P)-binding Rossmann-like Domain"/>
    <property type="match status" value="1"/>
</dbReference>
<dbReference type="PRINTS" id="PR00081">
    <property type="entry name" value="GDHRDH"/>
</dbReference>
<dbReference type="Proteomes" id="UP000249185">
    <property type="component" value="Unassembled WGS sequence"/>
</dbReference>
<proteinExistence type="inferred from homology"/>
<dbReference type="GO" id="GO:0016491">
    <property type="term" value="F:oxidoreductase activity"/>
    <property type="evidence" value="ECO:0007669"/>
    <property type="project" value="UniProtKB-KW"/>
</dbReference>
<protein>
    <submittedName>
        <fullName evidence="4">Short-chain dehydrogenase</fullName>
    </submittedName>
</protein>
<dbReference type="PRINTS" id="PR00080">
    <property type="entry name" value="SDRFAMILY"/>
</dbReference>
<evidence type="ECO:0000313" key="4">
    <source>
        <dbReference type="EMBL" id="PZQ48156.1"/>
    </source>
</evidence>
<reference evidence="4 5" key="1">
    <citation type="submission" date="2017-08" db="EMBL/GenBank/DDBJ databases">
        <title>Infants hospitalized years apart are colonized by the same room-sourced microbial strains.</title>
        <authorList>
            <person name="Brooks B."/>
            <person name="Olm M.R."/>
            <person name="Firek B.A."/>
            <person name="Baker R."/>
            <person name="Thomas B.C."/>
            <person name="Morowitz M.J."/>
            <person name="Banfield J.F."/>
        </authorList>
    </citation>
    <scope>NUCLEOTIDE SEQUENCE [LARGE SCALE GENOMIC DNA]</scope>
    <source>
        <strain evidence="4">S2_005_002_R2_34</strain>
    </source>
</reference>
<evidence type="ECO:0000256" key="3">
    <source>
        <dbReference type="RuleBase" id="RU000363"/>
    </source>
</evidence>
<organism evidence="4 5">
    <name type="scientific">Rhodovulum sulfidophilum</name>
    <name type="common">Rhodobacter sulfidophilus</name>
    <dbReference type="NCBI Taxonomy" id="35806"/>
    <lineage>
        <taxon>Bacteria</taxon>
        <taxon>Pseudomonadati</taxon>
        <taxon>Pseudomonadota</taxon>
        <taxon>Alphaproteobacteria</taxon>
        <taxon>Rhodobacterales</taxon>
        <taxon>Paracoccaceae</taxon>
        <taxon>Rhodovulum</taxon>
    </lineage>
</organism>
<dbReference type="InterPro" id="IPR036291">
    <property type="entry name" value="NAD(P)-bd_dom_sf"/>
</dbReference>
<evidence type="ECO:0000256" key="2">
    <source>
        <dbReference type="ARBA" id="ARBA00023002"/>
    </source>
</evidence>
<dbReference type="SUPFAM" id="SSF51735">
    <property type="entry name" value="NAD(P)-binding Rossmann-fold domains"/>
    <property type="match status" value="1"/>
</dbReference>
<accession>A0A2W5N423</accession>
<dbReference type="CDD" id="cd05233">
    <property type="entry name" value="SDR_c"/>
    <property type="match status" value="1"/>
</dbReference>
<gene>
    <name evidence="4" type="ORF">DI556_15150</name>
</gene>
<dbReference type="Pfam" id="PF00106">
    <property type="entry name" value="adh_short"/>
    <property type="match status" value="1"/>
</dbReference>
<evidence type="ECO:0000256" key="1">
    <source>
        <dbReference type="ARBA" id="ARBA00006484"/>
    </source>
</evidence>